<accession>A0AAW2ZT58</accession>
<evidence type="ECO:0000313" key="3">
    <source>
        <dbReference type="Proteomes" id="UP001431209"/>
    </source>
</evidence>
<evidence type="ECO:0000259" key="1">
    <source>
        <dbReference type="PROSITE" id="PS50132"/>
    </source>
</evidence>
<proteinExistence type="predicted"/>
<dbReference type="GO" id="GO:0008289">
    <property type="term" value="F:lipid binding"/>
    <property type="evidence" value="ECO:0007669"/>
    <property type="project" value="InterPro"/>
</dbReference>
<dbReference type="SUPFAM" id="SSF55961">
    <property type="entry name" value="Bet v1-like"/>
    <property type="match status" value="1"/>
</dbReference>
<dbReference type="Pfam" id="PF01852">
    <property type="entry name" value="START"/>
    <property type="match status" value="1"/>
</dbReference>
<evidence type="ECO:0000313" key="2">
    <source>
        <dbReference type="EMBL" id="KAL0491886.1"/>
    </source>
</evidence>
<protein>
    <submittedName>
        <fullName evidence="2">Cytochrome P450</fullName>
    </submittedName>
</protein>
<dbReference type="InterPro" id="IPR016137">
    <property type="entry name" value="RGS"/>
</dbReference>
<comment type="caution">
    <text evidence="2">The sequence shown here is derived from an EMBL/GenBank/DDBJ whole genome shotgun (WGS) entry which is preliminary data.</text>
</comment>
<dbReference type="EMBL" id="JAOPGA020001880">
    <property type="protein sequence ID" value="KAL0491886.1"/>
    <property type="molecule type" value="Genomic_DNA"/>
</dbReference>
<dbReference type="InterPro" id="IPR044926">
    <property type="entry name" value="RGS_subdomain_2"/>
</dbReference>
<dbReference type="Gene3D" id="1.10.167.10">
    <property type="entry name" value="Regulator of G-protein Signalling 4, domain 2"/>
    <property type="match status" value="1"/>
</dbReference>
<sequence length="424" mass="49249">MSSVLGMNIRSAKNDIIRQISRYEIHFENFFDCQELSDCFQEYLRKIRNIEPYSFLKEIERFVTYVGSKARYAAAARIIREYVDTITATKEVNIGHKARNKVIEEFKTCNEADCPVNLFDEVRLSVYLELKVDCLNNFVNTEGFLTFLQDKLKQNPDYLQRIGVLKTNKESDDTSTDEESVGTPVTLSRIYDASVTLTDQDFEGFVEEMFDPSKWQLISKIGELSFSLSKSKHYSKKRGIKKMLETGVVPYTQIEVFNGMHSKEFAKIQDSAFTYDVLDYIDFGKYAGGLIHVKVKLKFPLMDRDFVFLTSAKRLENGDILIVRKSVQENSYLTDKHIRAFSFSGSLLRKIDEKNTRYYILSFTDLMGWFTPKLFNMTLKYKNTEWHERLLETLKIRSGPDAIDAGVEPIPKSLTHYEKFMSEL</sequence>
<organism evidence="2 3">
    <name type="scientific">Acrasis kona</name>
    <dbReference type="NCBI Taxonomy" id="1008807"/>
    <lineage>
        <taxon>Eukaryota</taxon>
        <taxon>Discoba</taxon>
        <taxon>Heterolobosea</taxon>
        <taxon>Tetramitia</taxon>
        <taxon>Eutetramitia</taxon>
        <taxon>Acrasidae</taxon>
        <taxon>Acrasis</taxon>
    </lineage>
</organism>
<dbReference type="PROSITE" id="PS50132">
    <property type="entry name" value="RGS"/>
    <property type="match status" value="1"/>
</dbReference>
<gene>
    <name evidence="2" type="ORF">AKO1_000550</name>
</gene>
<dbReference type="Gene3D" id="3.30.530.20">
    <property type="match status" value="1"/>
</dbReference>
<dbReference type="AlphaFoldDB" id="A0AAW2ZT58"/>
<dbReference type="SMART" id="SM00315">
    <property type="entry name" value="RGS"/>
    <property type="match status" value="1"/>
</dbReference>
<dbReference type="CDD" id="cd00177">
    <property type="entry name" value="START"/>
    <property type="match status" value="1"/>
</dbReference>
<feature type="domain" description="RGS" evidence="1">
    <location>
        <begin position="26"/>
        <end position="148"/>
    </location>
</feature>
<name>A0AAW2ZT58_9EUKA</name>
<dbReference type="SUPFAM" id="SSF48097">
    <property type="entry name" value="Regulator of G-protein signaling, RGS"/>
    <property type="match status" value="1"/>
</dbReference>
<dbReference type="InterPro" id="IPR002913">
    <property type="entry name" value="START_lipid-bd_dom"/>
</dbReference>
<dbReference type="InterPro" id="IPR023393">
    <property type="entry name" value="START-like_dom_sf"/>
</dbReference>
<dbReference type="Pfam" id="PF00615">
    <property type="entry name" value="RGS"/>
    <property type="match status" value="1"/>
</dbReference>
<keyword evidence="3" id="KW-1185">Reference proteome</keyword>
<dbReference type="Proteomes" id="UP001431209">
    <property type="component" value="Unassembled WGS sequence"/>
</dbReference>
<dbReference type="InterPro" id="IPR036305">
    <property type="entry name" value="RGS_sf"/>
</dbReference>
<reference evidence="2 3" key="1">
    <citation type="submission" date="2024-03" db="EMBL/GenBank/DDBJ databases">
        <title>The Acrasis kona genome and developmental transcriptomes reveal deep origins of eukaryotic multicellular pathways.</title>
        <authorList>
            <person name="Sheikh S."/>
            <person name="Fu C.-J."/>
            <person name="Brown M.W."/>
            <person name="Baldauf S.L."/>
        </authorList>
    </citation>
    <scope>NUCLEOTIDE SEQUENCE [LARGE SCALE GENOMIC DNA]</scope>
    <source>
        <strain evidence="2 3">ATCC MYA-3509</strain>
    </source>
</reference>